<evidence type="ECO:0000313" key="3">
    <source>
        <dbReference type="EMBL" id="CAB4622119.1"/>
    </source>
</evidence>
<organism evidence="3">
    <name type="scientific">freshwater metagenome</name>
    <dbReference type="NCBI Taxonomy" id="449393"/>
    <lineage>
        <taxon>unclassified sequences</taxon>
        <taxon>metagenomes</taxon>
        <taxon>ecological metagenomes</taxon>
    </lineage>
</organism>
<keyword evidence="2" id="KW-1133">Transmembrane helix</keyword>
<feature type="coiled-coil region" evidence="1">
    <location>
        <begin position="149"/>
        <end position="180"/>
    </location>
</feature>
<feature type="transmembrane region" description="Helical" evidence="2">
    <location>
        <begin position="79"/>
        <end position="102"/>
    </location>
</feature>
<feature type="transmembrane region" description="Helical" evidence="2">
    <location>
        <begin position="114"/>
        <end position="135"/>
    </location>
</feature>
<reference evidence="3" key="1">
    <citation type="submission" date="2020-05" db="EMBL/GenBank/DDBJ databases">
        <authorList>
            <person name="Chiriac C."/>
            <person name="Salcher M."/>
            <person name="Ghai R."/>
            <person name="Kavagutti S V."/>
        </authorList>
    </citation>
    <scope>NUCLEOTIDE SEQUENCE</scope>
</reference>
<feature type="transmembrane region" description="Helical" evidence="2">
    <location>
        <begin position="346"/>
        <end position="367"/>
    </location>
</feature>
<keyword evidence="1" id="KW-0175">Coiled coil</keyword>
<name>A0A6J6ICW5_9ZZZZ</name>
<evidence type="ECO:0000256" key="1">
    <source>
        <dbReference type="SAM" id="Coils"/>
    </source>
</evidence>
<keyword evidence="2" id="KW-0812">Transmembrane</keyword>
<proteinExistence type="predicted"/>
<accession>A0A6J6ICW5</accession>
<feature type="transmembrane region" description="Helical" evidence="2">
    <location>
        <begin position="259"/>
        <end position="278"/>
    </location>
</feature>
<feature type="transmembrane region" description="Helical" evidence="2">
    <location>
        <begin position="284"/>
        <end position="302"/>
    </location>
</feature>
<sequence>MKPILSRLAFQTFWQRLGDAYLFTWGYLGFHFFSMLAMRIFLNYETLIKEFAFWSIIFVIEHVFIFSIYGLAKIFIKKYSALLVLVGALVIGFVRTVITTGLALEIGIDANVSWGFQLVTGALYELVMVGIWANVNGAYRSHKAIVAELNSTKNEILGYRENAEEILREQQENLVSLTRKSLLPQLRLIEEAIAAGVSTQVTRWGVAQELKGLINNQVRPLSEALRRSARDLAKPSKVSKEPTVSILAIPKRFFISHSIFPGVNYVVILLGFIASPYWLLGLSWVPISALFSISYFLVLVALKRITAPWPEISAWLGVPLLVIFSVLPVLPSFALTVLLHPNDEQATIFGFSMMTLSAVVFLALALLDSFDFGSRAYRAQLDEQVKDLAYETALFEQQLWAARRNWSLVIHGTVQASLTAALTRLNSNEVDETTSELAKKDLERAISALTNPPAVNLQLDRAIEDLAATWQGVCEIDFEISAQLKKIFSSDANLAMCVNEILKEAVSNAVRHGDAKNANVEMKLVGGDVVELKVSNDGTPPSTIARKGLGSALLDELTLAWKLSTDPNREKTVLLVTLPHSKKPA</sequence>
<dbReference type="AlphaFoldDB" id="A0A6J6ICW5"/>
<keyword evidence="2" id="KW-0472">Membrane</keyword>
<feature type="transmembrane region" description="Helical" evidence="2">
    <location>
        <begin position="314"/>
        <end position="340"/>
    </location>
</feature>
<dbReference type="Gene3D" id="3.30.565.10">
    <property type="entry name" value="Histidine kinase-like ATPase, C-terminal domain"/>
    <property type="match status" value="1"/>
</dbReference>
<feature type="transmembrane region" description="Helical" evidence="2">
    <location>
        <begin position="53"/>
        <end position="72"/>
    </location>
</feature>
<protein>
    <submittedName>
        <fullName evidence="3">Unannotated protein</fullName>
    </submittedName>
</protein>
<feature type="transmembrane region" description="Helical" evidence="2">
    <location>
        <begin position="20"/>
        <end position="41"/>
    </location>
</feature>
<dbReference type="SUPFAM" id="SSF55874">
    <property type="entry name" value="ATPase domain of HSP90 chaperone/DNA topoisomerase II/histidine kinase"/>
    <property type="match status" value="1"/>
</dbReference>
<dbReference type="EMBL" id="CAEZVD010000057">
    <property type="protein sequence ID" value="CAB4622119.1"/>
    <property type="molecule type" value="Genomic_DNA"/>
</dbReference>
<gene>
    <name evidence="3" type="ORF">UFOPK1909_00630</name>
</gene>
<dbReference type="InterPro" id="IPR036890">
    <property type="entry name" value="HATPase_C_sf"/>
</dbReference>
<evidence type="ECO:0000256" key="2">
    <source>
        <dbReference type="SAM" id="Phobius"/>
    </source>
</evidence>